<organism evidence="2 3">
    <name type="scientific">Stakelama marina</name>
    <dbReference type="NCBI Taxonomy" id="2826939"/>
    <lineage>
        <taxon>Bacteria</taxon>
        <taxon>Pseudomonadati</taxon>
        <taxon>Pseudomonadota</taxon>
        <taxon>Alphaproteobacteria</taxon>
        <taxon>Sphingomonadales</taxon>
        <taxon>Sphingomonadaceae</taxon>
        <taxon>Stakelama</taxon>
    </lineage>
</organism>
<dbReference type="InterPro" id="IPR009057">
    <property type="entry name" value="Homeodomain-like_sf"/>
</dbReference>
<dbReference type="InterPro" id="IPR036397">
    <property type="entry name" value="RNaseH_sf"/>
</dbReference>
<dbReference type="NCBIfam" id="NF033545">
    <property type="entry name" value="transpos_IS630"/>
    <property type="match status" value="1"/>
</dbReference>
<dbReference type="SUPFAM" id="SSF46689">
    <property type="entry name" value="Homeodomain-like"/>
    <property type="match status" value="1"/>
</dbReference>
<dbReference type="PANTHER" id="PTHR30347:SF1">
    <property type="entry name" value="MECHANOSENSITIVE CHANNEL MSCK"/>
    <property type="match status" value="1"/>
</dbReference>
<dbReference type="EMBL" id="JAGRQC010000004">
    <property type="protein sequence ID" value="MBR0553738.1"/>
    <property type="molecule type" value="Genomic_DNA"/>
</dbReference>
<dbReference type="Gene3D" id="3.30.420.10">
    <property type="entry name" value="Ribonuclease H-like superfamily/Ribonuclease H"/>
    <property type="match status" value="1"/>
</dbReference>
<dbReference type="GO" id="GO:0003676">
    <property type="term" value="F:nucleic acid binding"/>
    <property type="evidence" value="ECO:0007669"/>
    <property type="project" value="InterPro"/>
</dbReference>
<dbReference type="InterPro" id="IPR052702">
    <property type="entry name" value="MscS-like_channel"/>
</dbReference>
<reference evidence="2" key="1">
    <citation type="submission" date="2021-04" db="EMBL/GenBank/DDBJ databases">
        <title>Ouciella asimina sp. nov., isolated from the surface seawater in the hydrothermal field of Okinawa Trough.</title>
        <authorList>
            <person name="Shuang W."/>
        </authorList>
    </citation>
    <scope>NUCLEOTIDE SEQUENCE</scope>
    <source>
        <strain evidence="2">LXI357</strain>
    </source>
</reference>
<dbReference type="InterPro" id="IPR047655">
    <property type="entry name" value="Transpos_IS630-like"/>
</dbReference>
<sequence>MVGVGRPQERVLCLSDGEREELERISRSHSAPHSVVRRAQIVLASADGETNTAIARRLGTTNPTVCHWRKRWFEQGLVGLYGEARPGRPRTHDEERVAQLLRTVLEGKPADGTHWTVRSAAAATGLSKTTVGRMLTLFGVQPHRSKSFKLSTDPLFVDKVKDIVGLYLNPPDHAVVLCVDEKTQIQALERTQPVLPLGLGYLEGVTHDYVRHGTTTLFAALDIANGQVLTQCRARHRHQEFLGFLKHIEANVPPDLDAHLVVDNYAAHKHPKVRAWLAARPRFHVHYTPTYASWLNQVERWFALLTQRQIRRASFVSAKDLVDKINAFVQAYNAKAKPFAWTATSEAILEKVERLCKAICGTGH</sequence>
<evidence type="ECO:0000259" key="1">
    <source>
        <dbReference type="Pfam" id="PF13358"/>
    </source>
</evidence>
<dbReference type="PANTHER" id="PTHR30347">
    <property type="entry name" value="POTASSIUM CHANNEL RELATED"/>
    <property type="match status" value="1"/>
</dbReference>
<gene>
    <name evidence="2" type="ORF">J7S20_14600</name>
</gene>
<dbReference type="RefSeq" id="WP_284054981.1">
    <property type="nucleotide sequence ID" value="NZ_JAGRQC010000004.1"/>
</dbReference>
<evidence type="ECO:0000313" key="3">
    <source>
        <dbReference type="Proteomes" id="UP000676996"/>
    </source>
</evidence>
<keyword evidence="3" id="KW-1185">Reference proteome</keyword>
<dbReference type="AlphaFoldDB" id="A0A8T4IFE7"/>
<proteinExistence type="predicted"/>
<accession>A0A8T4IFE7</accession>
<dbReference type="InterPro" id="IPR038717">
    <property type="entry name" value="Tc1-like_DDE_dom"/>
</dbReference>
<dbReference type="SUPFAM" id="SSF53098">
    <property type="entry name" value="Ribonuclease H-like"/>
    <property type="match status" value="1"/>
</dbReference>
<protein>
    <submittedName>
        <fullName evidence="2">IS630 family transposase</fullName>
    </submittedName>
</protein>
<evidence type="ECO:0000313" key="2">
    <source>
        <dbReference type="EMBL" id="MBR0553738.1"/>
    </source>
</evidence>
<dbReference type="Pfam" id="PF13565">
    <property type="entry name" value="HTH_32"/>
    <property type="match status" value="1"/>
</dbReference>
<comment type="caution">
    <text evidence="2">The sequence shown here is derived from an EMBL/GenBank/DDBJ whole genome shotgun (WGS) entry which is preliminary data.</text>
</comment>
<name>A0A8T4IFE7_9SPHN</name>
<dbReference type="InterPro" id="IPR012337">
    <property type="entry name" value="RNaseH-like_sf"/>
</dbReference>
<feature type="domain" description="Tc1-like transposase DDE" evidence="1">
    <location>
        <begin position="206"/>
        <end position="321"/>
    </location>
</feature>
<dbReference type="Pfam" id="PF13358">
    <property type="entry name" value="DDE_3"/>
    <property type="match status" value="1"/>
</dbReference>
<dbReference type="Proteomes" id="UP000676996">
    <property type="component" value="Unassembled WGS sequence"/>
</dbReference>